<feature type="transmembrane region" description="Helical" evidence="5">
    <location>
        <begin position="41"/>
        <end position="58"/>
    </location>
</feature>
<dbReference type="PROSITE" id="PS50928">
    <property type="entry name" value="ABC_TM1"/>
    <property type="match status" value="1"/>
</dbReference>
<evidence type="ECO:0000256" key="3">
    <source>
        <dbReference type="ARBA" id="ARBA00022989"/>
    </source>
</evidence>
<dbReference type="Gene3D" id="1.10.3720.10">
    <property type="entry name" value="MetI-like"/>
    <property type="match status" value="1"/>
</dbReference>
<evidence type="ECO:0000256" key="5">
    <source>
        <dbReference type="RuleBase" id="RU363032"/>
    </source>
</evidence>
<evidence type="ECO:0000259" key="6">
    <source>
        <dbReference type="PROSITE" id="PS50928"/>
    </source>
</evidence>
<evidence type="ECO:0000256" key="1">
    <source>
        <dbReference type="ARBA" id="ARBA00004651"/>
    </source>
</evidence>
<accession>A0A1W2E7K7</accession>
<proteinExistence type="inferred from homology"/>
<dbReference type="InterPro" id="IPR000515">
    <property type="entry name" value="MetI-like"/>
</dbReference>
<feature type="transmembrane region" description="Helical" evidence="5">
    <location>
        <begin position="218"/>
        <end position="242"/>
    </location>
</feature>
<feature type="transmembrane region" description="Helical" evidence="5">
    <location>
        <begin position="141"/>
        <end position="161"/>
    </location>
</feature>
<dbReference type="PANTHER" id="PTHR43470">
    <property type="entry name" value="PHOSPHATE TRANSPORT SYSTEM PERMEASE PROTEIN PSTA-RELATED"/>
    <property type="match status" value="1"/>
</dbReference>
<reference evidence="7 8" key="1">
    <citation type="submission" date="2017-04" db="EMBL/GenBank/DDBJ databases">
        <authorList>
            <person name="Afonso C.L."/>
            <person name="Miller P.J."/>
            <person name="Scott M.A."/>
            <person name="Spackman E."/>
            <person name="Goraichik I."/>
            <person name="Dimitrov K.M."/>
            <person name="Suarez D.L."/>
            <person name="Swayne D.E."/>
        </authorList>
    </citation>
    <scope>NUCLEOTIDE SEQUENCE [LARGE SCALE GENOMIC DNA]</scope>
    <source>
        <strain evidence="7 8">DSM 3385</strain>
    </source>
</reference>
<evidence type="ECO:0000256" key="2">
    <source>
        <dbReference type="ARBA" id="ARBA00022692"/>
    </source>
</evidence>
<comment type="similarity">
    <text evidence="5">Belongs to the binding-protein-dependent transport system permease family.</text>
</comment>
<dbReference type="SUPFAM" id="SSF161098">
    <property type="entry name" value="MetI-like"/>
    <property type="match status" value="1"/>
</dbReference>
<dbReference type="InterPro" id="IPR035906">
    <property type="entry name" value="MetI-like_sf"/>
</dbReference>
<dbReference type="PANTHER" id="PTHR43470:SF3">
    <property type="entry name" value="PHOSPHATE TRANSPORT SYSTEM PERMEASE PROTEIN PSTA-RELATED"/>
    <property type="match status" value="1"/>
</dbReference>
<evidence type="ECO:0000313" key="8">
    <source>
        <dbReference type="Proteomes" id="UP000192418"/>
    </source>
</evidence>
<feature type="transmembrane region" description="Helical" evidence="5">
    <location>
        <begin position="262"/>
        <end position="283"/>
    </location>
</feature>
<protein>
    <submittedName>
        <fullName evidence="7">Phosphate ABC transporter membrane protein 2, PhoT family</fullName>
    </submittedName>
</protein>
<organism evidence="7 8">
    <name type="scientific">Desulfocicer vacuolatum DSM 3385</name>
    <dbReference type="NCBI Taxonomy" id="1121400"/>
    <lineage>
        <taxon>Bacteria</taxon>
        <taxon>Pseudomonadati</taxon>
        <taxon>Thermodesulfobacteriota</taxon>
        <taxon>Desulfobacteria</taxon>
        <taxon>Desulfobacterales</taxon>
        <taxon>Desulfobacteraceae</taxon>
        <taxon>Desulfocicer</taxon>
    </lineage>
</organism>
<feature type="transmembrane region" description="Helical" evidence="5">
    <location>
        <begin position="12"/>
        <end position="35"/>
    </location>
</feature>
<keyword evidence="4 5" id="KW-0472">Membrane</keyword>
<gene>
    <name evidence="7" type="ORF">SAMN02746065_12538</name>
</gene>
<evidence type="ECO:0000313" key="7">
    <source>
        <dbReference type="EMBL" id="SMD05296.1"/>
    </source>
</evidence>
<feature type="transmembrane region" description="Helical" evidence="5">
    <location>
        <begin position="190"/>
        <end position="211"/>
    </location>
</feature>
<dbReference type="CDD" id="cd06261">
    <property type="entry name" value="TM_PBP2"/>
    <property type="match status" value="1"/>
</dbReference>
<evidence type="ECO:0000256" key="4">
    <source>
        <dbReference type="ARBA" id="ARBA00023136"/>
    </source>
</evidence>
<dbReference type="EMBL" id="FWXY01000025">
    <property type="protein sequence ID" value="SMD05296.1"/>
    <property type="molecule type" value="Genomic_DNA"/>
</dbReference>
<keyword evidence="8" id="KW-1185">Reference proteome</keyword>
<dbReference type="Pfam" id="PF00528">
    <property type="entry name" value="BPD_transp_1"/>
    <property type="match status" value="1"/>
</dbReference>
<keyword evidence="5" id="KW-0813">Transport</keyword>
<dbReference type="GO" id="GO:0005886">
    <property type="term" value="C:plasma membrane"/>
    <property type="evidence" value="ECO:0007669"/>
    <property type="project" value="UniProtKB-SubCell"/>
</dbReference>
<sequence length="288" mass="31403">MKNHSAVDIFLSFYAWCCAFILTSAVLTILGYLLFHGLSSLNLDLIFAHTPVMDALFLKKQVFGGLLPAITGTLALIFLSMLFALPVGIATGIFLSEFARSGTRKILGLMFDIMASLPSIVVGLFGFAVTIFLHQHFFKQLYPCLLISALCLAFLVIPYIIRSTQIALESLPPQVRLTGPALGATRTQNLWYVLIPMAAKEIIGGIILAIGRSAEDTAVIMLTGAVATAGVPNSIFSGYEALPFFIYYTAAEYANTSELMKAYGAALILLFICGGLYLFAYWIKRKVR</sequence>
<comment type="subcellular location">
    <subcellularLocation>
        <location evidence="1 5">Cell membrane</location>
        <topology evidence="1 5">Multi-pass membrane protein</topology>
    </subcellularLocation>
</comment>
<name>A0A1W2E7K7_9BACT</name>
<dbReference type="Proteomes" id="UP000192418">
    <property type="component" value="Unassembled WGS sequence"/>
</dbReference>
<keyword evidence="3 5" id="KW-1133">Transmembrane helix</keyword>
<dbReference type="OrthoDB" id="9807065at2"/>
<feature type="transmembrane region" description="Helical" evidence="5">
    <location>
        <begin position="70"/>
        <end position="95"/>
    </location>
</feature>
<dbReference type="GO" id="GO:0055085">
    <property type="term" value="P:transmembrane transport"/>
    <property type="evidence" value="ECO:0007669"/>
    <property type="project" value="InterPro"/>
</dbReference>
<feature type="transmembrane region" description="Helical" evidence="5">
    <location>
        <begin position="115"/>
        <end position="134"/>
    </location>
</feature>
<dbReference type="STRING" id="1121400.SAMN02746065_12538"/>
<feature type="domain" description="ABC transmembrane type-1" evidence="6">
    <location>
        <begin position="70"/>
        <end position="280"/>
    </location>
</feature>
<dbReference type="RefSeq" id="WP_084071322.1">
    <property type="nucleotide sequence ID" value="NZ_FWXY01000025.1"/>
</dbReference>
<keyword evidence="2 5" id="KW-0812">Transmembrane</keyword>
<dbReference type="AlphaFoldDB" id="A0A1W2E7K7"/>